<dbReference type="AlphaFoldDB" id="A0A1G1ZQZ8"/>
<name>A0A1G1ZQZ8_9BACT</name>
<organism evidence="1 2">
    <name type="scientific">Candidatus Harrisonbacteria bacterium RIFCSPLOWO2_02_FULL_45_10c</name>
    <dbReference type="NCBI Taxonomy" id="1798410"/>
    <lineage>
        <taxon>Bacteria</taxon>
        <taxon>Candidatus Harrisoniibacteriota</taxon>
    </lineage>
</organism>
<dbReference type="Gene3D" id="2.40.160.10">
    <property type="entry name" value="Porin"/>
    <property type="match status" value="1"/>
</dbReference>
<dbReference type="InterPro" id="IPR023614">
    <property type="entry name" value="Porin_dom_sf"/>
</dbReference>
<reference evidence="1 2" key="1">
    <citation type="journal article" date="2016" name="Nat. Commun.">
        <title>Thousands of microbial genomes shed light on interconnected biogeochemical processes in an aquifer system.</title>
        <authorList>
            <person name="Anantharaman K."/>
            <person name="Brown C.T."/>
            <person name="Hug L.A."/>
            <person name="Sharon I."/>
            <person name="Castelle C.J."/>
            <person name="Probst A.J."/>
            <person name="Thomas B.C."/>
            <person name="Singh A."/>
            <person name="Wilkins M.J."/>
            <person name="Karaoz U."/>
            <person name="Brodie E.L."/>
            <person name="Williams K.H."/>
            <person name="Hubbard S.S."/>
            <person name="Banfield J.F."/>
        </authorList>
    </citation>
    <scope>NUCLEOTIDE SEQUENCE [LARGE SCALE GENOMIC DNA]</scope>
</reference>
<proteinExistence type="predicted"/>
<dbReference type="Proteomes" id="UP000176284">
    <property type="component" value="Unassembled WGS sequence"/>
</dbReference>
<accession>A0A1G1ZQZ8</accession>
<dbReference type="EMBL" id="MHJM01000035">
    <property type="protein sequence ID" value="OGY66941.1"/>
    <property type="molecule type" value="Genomic_DNA"/>
</dbReference>
<evidence type="ECO:0000313" key="2">
    <source>
        <dbReference type="Proteomes" id="UP000176284"/>
    </source>
</evidence>
<evidence type="ECO:0000313" key="1">
    <source>
        <dbReference type="EMBL" id="OGY66941.1"/>
    </source>
</evidence>
<comment type="caution">
    <text evidence="1">The sequence shown here is derived from an EMBL/GenBank/DDBJ whole genome shotgun (WGS) entry which is preliminary data.</text>
</comment>
<sequence>MKKILVFKTLIIFLLIFSGISWSHADFAGVPDKRGSDAVLRTLNNWRWGGSLSFTYRNIGARPIEIEIENQMALTDMYFRAEGPALQDTPFLLEFALAANGQPELYRLAVKNMTINRVELEVGRFLIPFGRSNELYRPDLYPLVTKSLLYASPGLDFVSRVSYPHPLFSSGYADTGIRMMYKPHAEPVWFPRKLTLYVVNGLQESPIRGRRPPDPRTFLILDSVSGSDVDWGHEVNFLADNNDTKNPGARIEWDYGDAAYPSHFSRAAFVNGVSAGLSGLIGKYDIEDRLSNWVWGADVGLRRGQYRLTGEFISGEVQAKWVTLGTSADATPPLIKDRYSESGYSIQLEFPFSELSFSKQTRAIFRGESFTRHGPVLNRLGEIFPDVPHIKTRVNKYSGGLNGQVNEYFMTKLEYGLWTFDQFSSIYQILWSGVLSF</sequence>
<dbReference type="STRING" id="1798410.A3H63_02495"/>
<gene>
    <name evidence="1" type="ORF">A3H63_02495</name>
</gene>
<protein>
    <submittedName>
        <fullName evidence="1">Uncharacterized protein</fullName>
    </submittedName>
</protein>